<dbReference type="Pfam" id="PF13380">
    <property type="entry name" value="CoA_binding_2"/>
    <property type="match status" value="1"/>
</dbReference>
<dbReference type="PANTHER" id="PTHR33303">
    <property type="entry name" value="CYTOPLASMIC PROTEIN-RELATED"/>
    <property type="match status" value="1"/>
</dbReference>
<feature type="domain" description="CoA-binding" evidence="1">
    <location>
        <begin position="10"/>
        <end position="107"/>
    </location>
</feature>
<dbReference type="SMART" id="SM00881">
    <property type="entry name" value="CoA_binding"/>
    <property type="match status" value="1"/>
</dbReference>
<organism evidence="2 3">
    <name type="scientific">Anthostomella pinea</name>
    <dbReference type="NCBI Taxonomy" id="933095"/>
    <lineage>
        <taxon>Eukaryota</taxon>
        <taxon>Fungi</taxon>
        <taxon>Dikarya</taxon>
        <taxon>Ascomycota</taxon>
        <taxon>Pezizomycotina</taxon>
        <taxon>Sordariomycetes</taxon>
        <taxon>Xylariomycetidae</taxon>
        <taxon>Xylariales</taxon>
        <taxon>Xylariaceae</taxon>
        <taxon>Anthostomella</taxon>
    </lineage>
</organism>
<gene>
    <name evidence="2" type="ORF">KHLLAP_LOCUS14467</name>
</gene>
<dbReference type="InterPro" id="IPR003781">
    <property type="entry name" value="CoA-bd"/>
</dbReference>
<accession>A0AAI8YQS2</accession>
<proteinExistence type="predicted"/>
<dbReference type="AlphaFoldDB" id="A0AAI8YQS2"/>
<dbReference type="InterPro" id="IPR036291">
    <property type="entry name" value="NAD(P)-bd_dom_sf"/>
</dbReference>
<dbReference type="EMBL" id="CAUWAG010000020">
    <property type="protein sequence ID" value="CAJ2513999.1"/>
    <property type="molecule type" value="Genomic_DNA"/>
</dbReference>
<evidence type="ECO:0000259" key="1">
    <source>
        <dbReference type="SMART" id="SM00881"/>
    </source>
</evidence>
<sequence>MTTDATVKVFFASPQFAVVGASSNPAKFGHKVFVWYQDHALSVTPINPITPSIKTRHGTHPTLKSLSDLPEPTNTSLSIITPPPATLEVLREARRVGIPAVWLQPGTWDDAVMAFARGADGKEGKEGKDGEGYQGAVVAGEGGGGHGGWCVLVDGEEGMKEVGQL</sequence>
<evidence type="ECO:0000313" key="3">
    <source>
        <dbReference type="Proteomes" id="UP001295740"/>
    </source>
</evidence>
<name>A0AAI8YQS2_9PEZI</name>
<dbReference type="Proteomes" id="UP001295740">
    <property type="component" value="Unassembled WGS sequence"/>
</dbReference>
<keyword evidence="3" id="KW-1185">Reference proteome</keyword>
<protein>
    <submittedName>
        <fullName evidence="2">Uu.00g021180.m01.CDS01</fullName>
    </submittedName>
</protein>
<reference evidence="2" key="1">
    <citation type="submission" date="2023-10" db="EMBL/GenBank/DDBJ databases">
        <authorList>
            <person name="Hackl T."/>
        </authorList>
    </citation>
    <scope>NUCLEOTIDE SEQUENCE</scope>
</reference>
<evidence type="ECO:0000313" key="2">
    <source>
        <dbReference type="EMBL" id="CAJ2513999.1"/>
    </source>
</evidence>
<dbReference type="SUPFAM" id="SSF51735">
    <property type="entry name" value="NAD(P)-binding Rossmann-fold domains"/>
    <property type="match status" value="1"/>
</dbReference>
<dbReference type="PANTHER" id="PTHR33303:SF2">
    <property type="entry name" value="COA-BINDING DOMAIN-CONTAINING PROTEIN"/>
    <property type="match status" value="1"/>
</dbReference>
<dbReference type="Gene3D" id="3.40.50.720">
    <property type="entry name" value="NAD(P)-binding Rossmann-like Domain"/>
    <property type="match status" value="1"/>
</dbReference>
<comment type="caution">
    <text evidence="2">The sequence shown here is derived from an EMBL/GenBank/DDBJ whole genome shotgun (WGS) entry which is preliminary data.</text>
</comment>